<dbReference type="Proteomes" id="UP000077154">
    <property type="component" value="Unassembled WGS sequence"/>
</dbReference>
<evidence type="ECO:0000313" key="1">
    <source>
        <dbReference type="EMBL" id="OAF57303.1"/>
    </source>
</evidence>
<accession>A0A177A849</accession>
<protein>
    <submittedName>
        <fullName evidence="1">Uncharacterized protein</fullName>
    </submittedName>
</protein>
<dbReference type="RefSeq" id="XP_024322593.1">
    <property type="nucleotide sequence ID" value="XM_024468197.1"/>
</dbReference>
<dbReference type="GeneID" id="36287639"/>
<sequence>MEPIPPNIKFAPAVPFPDPFVPENRIKQLRQYLDEKNDSYQLAGQQANIATIVPEDEAYKRHGHVWIEQGIAYQMSAKCAYGNGTFGPKRHE</sequence>
<dbReference type="AlphaFoldDB" id="A0A177A849"/>
<dbReference type="OrthoDB" id="4199986at2759"/>
<dbReference type="EMBL" id="KV441400">
    <property type="protein sequence ID" value="OAF57303.1"/>
    <property type="molecule type" value="Genomic_DNA"/>
</dbReference>
<organism evidence="1">
    <name type="scientific">Pseudogymnoascus destructans</name>
    <dbReference type="NCBI Taxonomy" id="655981"/>
    <lineage>
        <taxon>Eukaryota</taxon>
        <taxon>Fungi</taxon>
        <taxon>Dikarya</taxon>
        <taxon>Ascomycota</taxon>
        <taxon>Pezizomycotina</taxon>
        <taxon>Leotiomycetes</taxon>
        <taxon>Thelebolales</taxon>
        <taxon>Thelebolaceae</taxon>
        <taxon>Pseudogymnoascus</taxon>
    </lineage>
</organism>
<name>A0A177A849_9PEZI</name>
<gene>
    <name evidence="1" type="ORF">VC83_04568</name>
</gene>
<proteinExistence type="predicted"/>
<reference evidence="1" key="1">
    <citation type="submission" date="2016-03" db="EMBL/GenBank/DDBJ databases">
        <title>Updated assembly of Pseudogymnoascus destructans, the fungus causing white-nose syndrome of bats.</title>
        <authorList>
            <person name="Palmer J.M."/>
            <person name="Drees K.P."/>
            <person name="Foster J.T."/>
            <person name="Lindner D.L."/>
        </authorList>
    </citation>
    <scope>NUCLEOTIDE SEQUENCE [LARGE SCALE GENOMIC DNA]</scope>
    <source>
        <strain evidence="1">20631-21</strain>
    </source>
</reference>